<keyword evidence="3" id="KW-0479">Metal-binding</keyword>
<dbReference type="Gene3D" id="3.90.70.10">
    <property type="entry name" value="Cysteine proteinases"/>
    <property type="match status" value="1"/>
</dbReference>
<dbReference type="Pfam" id="PF14223">
    <property type="entry name" value="Retrotran_gag_2"/>
    <property type="match status" value="1"/>
</dbReference>
<keyword evidence="7" id="KW-1185">Reference proteome</keyword>
<evidence type="ECO:0000256" key="4">
    <source>
        <dbReference type="SAM" id="MobiDB-lite"/>
    </source>
</evidence>
<evidence type="ECO:0000313" key="6">
    <source>
        <dbReference type="EMBL" id="GJS99152.1"/>
    </source>
</evidence>
<sequence length="505" mass="57580">MNKPYKLELNHFANMTSHEFMSTHSSKVSHFQALKGDGDRTEQNIIYANVTDLPIRIDWRTKNAVTPAKNQLGCGSCWAFAAVTAVEGINAIRTGKLISLSEQQLLDCDTVNKGCNGGLMEPAFIFIKKHGGIASDESYPYVGKKEVCDKAKYGHHSVTLDGQEFLEFTEEGLMKGVAHQPVASAMALVLGHDPANFIRYLRDMTKESGDTSKGEVSTTSTPQFQCPILKPSNYSLWAIRMQIILEANGLWETIEPNDKTQADNKKDKTAIAFLYQALPEEQQLQITKHKTAKAIWDALKIRHIGEERVQQARLQTLKSDFEMLHMKEDETIETFTGKLTTLVNKAANLGHTIEDQTLVCKLLNAVPDRYLQIVASIEQYSDLKEMTLEEAVGRLKTYEERIKFKKGKQVDNHDKLMFTRHENKGKYFRGRGRGKPRFSQGRNHENFKEERKEENSHRSYNRNNFKKSNYDTSKLRCYECKKLGHIAPKCPFRTNFLTPQKYEAI</sequence>
<protein>
    <submittedName>
        <fullName evidence="6">Zinc finger, CCHC-type containing protein</fullName>
    </submittedName>
</protein>
<dbReference type="SMART" id="SM00645">
    <property type="entry name" value="Pept_C1"/>
    <property type="match status" value="1"/>
</dbReference>
<keyword evidence="3" id="KW-0862">Zinc</keyword>
<dbReference type="PROSITE" id="PS00139">
    <property type="entry name" value="THIOL_PROTEASE_CYS"/>
    <property type="match status" value="1"/>
</dbReference>
<feature type="compositionally biased region" description="Basic and acidic residues" evidence="4">
    <location>
        <begin position="442"/>
        <end position="457"/>
    </location>
</feature>
<dbReference type="InterPro" id="IPR036875">
    <property type="entry name" value="Znf_CCHC_sf"/>
</dbReference>
<dbReference type="InterPro" id="IPR013128">
    <property type="entry name" value="Peptidase_C1A"/>
</dbReference>
<comment type="caution">
    <text evidence="6">The sequence shown here is derived from an EMBL/GenBank/DDBJ whole genome shotgun (WGS) entry which is preliminary data.</text>
</comment>
<reference evidence="6" key="1">
    <citation type="journal article" date="2022" name="Int. J. Mol. Sci.">
        <title>Draft Genome of Tanacetum Coccineum: Genomic Comparison of Closely Related Tanacetum-Family Plants.</title>
        <authorList>
            <person name="Yamashiro T."/>
            <person name="Shiraishi A."/>
            <person name="Nakayama K."/>
            <person name="Satake H."/>
        </authorList>
    </citation>
    <scope>NUCLEOTIDE SEQUENCE</scope>
</reference>
<feature type="compositionally biased region" description="Basic residues" evidence="4">
    <location>
        <begin position="426"/>
        <end position="436"/>
    </location>
</feature>
<keyword evidence="2" id="KW-1015">Disulfide bond</keyword>
<accession>A0ABQ5AA25</accession>
<dbReference type="PROSITE" id="PS50158">
    <property type="entry name" value="ZF_CCHC"/>
    <property type="match status" value="1"/>
</dbReference>
<keyword evidence="3" id="KW-0863">Zinc-finger</keyword>
<dbReference type="EMBL" id="BQNB010012097">
    <property type="protein sequence ID" value="GJS99152.1"/>
    <property type="molecule type" value="Genomic_DNA"/>
</dbReference>
<dbReference type="InterPro" id="IPR039417">
    <property type="entry name" value="Peptidase_C1A_papain-like"/>
</dbReference>
<dbReference type="InterPro" id="IPR000668">
    <property type="entry name" value="Peptidase_C1A_C"/>
</dbReference>
<comment type="similarity">
    <text evidence="1">Belongs to the peptidase C1 family.</text>
</comment>
<dbReference type="PANTHER" id="PTHR12411">
    <property type="entry name" value="CYSTEINE PROTEASE FAMILY C1-RELATED"/>
    <property type="match status" value="1"/>
</dbReference>
<reference evidence="6" key="2">
    <citation type="submission" date="2022-01" db="EMBL/GenBank/DDBJ databases">
        <authorList>
            <person name="Yamashiro T."/>
            <person name="Shiraishi A."/>
            <person name="Satake H."/>
            <person name="Nakayama K."/>
        </authorList>
    </citation>
    <scope>NUCLEOTIDE SEQUENCE</scope>
</reference>
<organism evidence="6 7">
    <name type="scientific">Tanacetum coccineum</name>
    <dbReference type="NCBI Taxonomy" id="301880"/>
    <lineage>
        <taxon>Eukaryota</taxon>
        <taxon>Viridiplantae</taxon>
        <taxon>Streptophyta</taxon>
        <taxon>Embryophyta</taxon>
        <taxon>Tracheophyta</taxon>
        <taxon>Spermatophyta</taxon>
        <taxon>Magnoliopsida</taxon>
        <taxon>eudicotyledons</taxon>
        <taxon>Gunneridae</taxon>
        <taxon>Pentapetalae</taxon>
        <taxon>asterids</taxon>
        <taxon>campanulids</taxon>
        <taxon>Asterales</taxon>
        <taxon>Asteraceae</taxon>
        <taxon>Asteroideae</taxon>
        <taxon>Anthemideae</taxon>
        <taxon>Anthemidinae</taxon>
        <taxon>Tanacetum</taxon>
    </lineage>
</organism>
<evidence type="ECO:0000256" key="1">
    <source>
        <dbReference type="ARBA" id="ARBA00008455"/>
    </source>
</evidence>
<dbReference type="CDD" id="cd02248">
    <property type="entry name" value="Peptidase_C1A"/>
    <property type="match status" value="1"/>
</dbReference>
<dbReference type="InterPro" id="IPR038765">
    <property type="entry name" value="Papain-like_cys_pep_sf"/>
</dbReference>
<feature type="region of interest" description="Disordered" evidence="4">
    <location>
        <begin position="426"/>
        <end position="467"/>
    </location>
</feature>
<evidence type="ECO:0000313" key="7">
    <source>
        <dbReference type="Proteomes" id="UP001151760"/>
    </source>
</evidence>
<evidence type="ECO:0000256" key="3">
    <source>
        <dbReference type="PROSITE-ProRule" id="PRU00047"/>
    </source>
</evidence>
<name>A0ABQ5AA25_9ASTR</name>
<evidence type="ECO:0000256" key="2">
    <source>
        <dbReference type="ARBA" id="ARBA00023157"/>
    </source>
</evidence>
<dbReference type="Proteomes" id="UP001151760">
    <property type="component" value="Unassembled WGS sequence"/>
</dbReference>
<dbReference type="Pfam" id="PF00112">
    <property type="entry name" value="Peptidase_C1"/>
    <property type="match status" value="1"/>
</dbReference>
<evidence type="ECO:0000259" key="5">
    <source>
        <dbReference type="PROSITE" id="PS50158"/>
    </source>
</evidence>
<dbReference type="InterPro" id="IPR000169">
    <property type="entry name" value="Pept_cys_AS"/>
</dbReference>
<dbReference type="SUPFAM" id="SSF54001">
    <property type="entry name" value="Cysteine proteinases"/>
    <property type="match status" value="1"/>
</dbReference>
<feature type="domain" description="CCHC-type" evidence="5">
    <location>
        <begin position="476"/>
        <end position="491"/>
    </location>
</feature>
<proteinExistence type="inferred from homology"/>
<dbReference type="SUPFAM" id="SSF57756">
    <property type="entry name" value="Retrovirus zinc finger-like domains"/>
    <property type="match status" value="1"/>
</dbReference>
<gene>
    <name evidence="6" type="ORF">Tco_0820322</name>
</gene>
<dbReference type="InterPro" id="IPR001878">
    <property type="entry name" value="Znf_CCHC"/>
</dbReference>